<feature type="non-terminal residue" evidence="2">
    <location>
        <position position="92"/>
    </location>
</feature>
<evidence type="ECO:0000313" key="2">
    <source>
        <dbReference type="EMBL" id="OEH79034.1"/>
    </source>
</evidence>
<comment type="caution">
    <text evidence="2">The sequence shown here is derived from an EMBL/GenBank/DDBJ whole genome shotgun (WGS) entry which is preliminary data.</text>
</comment>
<dbReference type="Proteomes" id="UP000095192">
    <property type="component" value="Unassembled WGS sequence"/>
</dbReference>
<feature type="compositionally biased region" description="Basic and acidic residues" evidence="1">
    <location>
        <begin position="83"/>
        <end position="92"/>
    </location>
</feature>
<name>A0A1D3D6F1_9EIME</name>
<feature type="region of interest" description="Disordered" evidence="1">
    <location>
        <begin position="1"/>
        <end position="21"/>
    </location>
</feature>
<reference evidence="2 3" key="1">
    <citation type="journal article" date="2016" name="BMC Genomics">
        <title>Comparative genomics reveals Cyclospora cayetanensis possesses coccidia-like metabolism and invasion components but unique surface antigens.</title>
        <authorList>
            <person name="Liu S."/>
            <person name="Wang L."/>
            <person name="Zheng H."/>
            <person name="Xu Z."/>
            <person name="Roellig D.M."/>
            <person name="Li N."/>
            <person name="Frace M.A."/>
            <person name="Tang K."/>
            <person name="Arrowood M.J."/>
            <person name="Moss D.M."/>
            <person name="Zhang L."/>
            <person name="Feng Y."/>
            <person name="Xiao L."/>
        </authorList>
    </citation>
    <scope>NUCLEOTIDE SEQUENCE [LARGE SCALE GENOMIC DNA]</scope>
    <source>
        <strain evidence="2 3">CHN_HEN01</strain>
    </source>
</reference>
<proteinExistence type="predicted"/>
<evidence type="ECO:0000256" key="1">
    <source>
        <dbReference type="SAM" id="MobiDB-lite"/>
    </source>
</evidence>
<feature type="region of interest" description="Disordered" evidence="1">
    <location>
        <begin position="34"/>
        <end position="92"/>
    </location>
</feature>
<dbReference type="VEuPathDB" id="ToxoDB:cyc_08425"/>
<keyword evidence="3" id="KW-1185">Reference proteome</keyword>
<accession>A0A1D3D6F1</accession>
<feature type="compositionally biased region" description="Polar residues" evidence="1">
    <location>
        <begin position="60"/>
        <end position="70"/>
    </location>
</feature>
<dbReference type="EMBL" id="JROU02000530">
    <property type="protein sequence ID" value="OEH79034.1"/>
    <property type="molecule type" value="Genomic_DNA"/>
</dbReference>
<feature type="compositionally biased region" description="Basic residues" evidence="1">
    <location>
        <begin position="73"/>
        <end position="82"/>
    </location>
</feature>
<evidence type="ECO:0000313" key="3">
    <source>
        <dbReference type="Proteomes" id="UP000095192"/>
    </source>
</evidence>
<feature type="compositionally biased region" description="Basic residues" evidence="1">
    <location>
        <begin position="1"/>
        <end position="10"/>
    </location>
</feature>
<dbReference type="InParanoid" id="A0A1D3D6F1"/>
<gene>
    <name evidence="2" type="ORF">cyc_08425</name>
</gene>
<protein>
    <submittedName>
        <fullName evidence="2">Uncharacterized protein</fullName>
    </submittedName>
</protein>
<sequence>MNCSKKKARAAAKGGSSGEVCLAGADSAQGVKASLGAAAAAEEPVHTAGKSAAAGEARPSLNTPGEAQNKQSDKKKKRKRKPKESSHQQEDR</sequence>
<dbReference type="AlphaFoldDB" id="A0A1D3D6F1"/>
<organism evidence="2 3">
    <name type="scientific">Cyclospora cayetanensis</name>
    <dbReference type="NCBI Taxonomy" id="88456"/>
    <lineage>
        <taxon>Eukaryota</taxon>
        <taxon>Sar</taxon>
        <taxon>Alveolata</taxon>
        <taxon>Apicomplexa</taxon>
        <taxon>Conoidasida</taxon>
        <taxon>Coccidia</taxon>
        <taxon>Eucoccidiorida</taxon>
        <taxon>Eimeriorina</taxon>
        <taxon>Eimeriidae</taxon>
        <taxon>Cyclospora</taxon>
    </lineage>
</organism>